<evidence type="ECO:0000256" key="1">
    <source>
        <dbReference type="ARBA" id="ARBA00009545"/>
    </source>
</evidence>
<dbReference type="Pfam" id="PF05028">
    <property type="entry name" value="PARG_cat_C"/>
    <property type="match status" value="1"/>
</dbReference>
<comment type="caution">
    <text evidence="8">The sequence shown here is derived from an EMBL/GenBank/DDBJ whole genome shotgun (WGS) entry which is preliminary data.</text>
</comment>
<dbReference type="Pfam" id="PF20811">
    <property type="entry name" value="PARG_cat_N"/>
    <property type="match status" value="1"/>
</dbReference>
<keyword evidence="5" id="KW-0812">Transmembrane</keyword>
<evidence type="ECO:0000313" key="8">
    <source>
        <dbReference type="EMBL" id="CAE1263500.1"/>
    </source>
</evidence>
<dbReference type="GO" id="GO:0005634">
    <property type="term" value="C:nucleus"/>
    <property type="evidence" value="ECO:0007669"/>
    <property type="project" value="TreeGrafter"/>
</dbReference>
<dbReference type="GO" id="GO:0005737">
    <property type="term" value="C:cytoplasm"/>
    <property type="evidence" value="ECO:0007669"/>
    <property type="project" value="TreeGrafter"/>
</dbReference>
<dbReference type="GO" id="GO:0005975">
    <property type="term" value="P:carbohydrate metabolic process"/>
    <property type="evidence" value="ECO:0007669"/>
    <property type="project" value="InterPro"/>
</dbReference>
<feature type="transmembrane region" description="Helical" evidence="5">
    <location>
        <begin position="697"/>
        <end position="716"/>
    </location>
</feature>
<organism evidence="8 9">
    <name type="scientific">Acanthosepion pharaonis</name>
    <name type="common">Pharaoh cuttlefish</name>
    <name type="synonym">Sepia pharaonis</name>
    <dbReference type="NCBI Taxonomy" id="158019"/>
    <lineage>
        <taxon>Eukaryota</taxon>
        <taxon>Metazoa</taxon>
        <taxon>Spiralia</taxon>
        <taxon>Lophotrochozoa</taxon>
        <taxon>Mollusca</taxon>
        <taxon>Cephalopoda</taxon>
        <taxon>Coleoidea</taxon>
        <taxon>Decapodiformes</taxon>
        <taxon>Sepiida</taxon>
        <taxon>Sepiina</taxon>
        <taxon>Sepiidae</taxon>
        <taxon>Acanthosepion</taxon>
    </lineage>
</organism>
<feature type="transmembrane region" description="Helical" evidence="5">
    <location>
        <begin position="560"/>
        <end position="581"/>
    </location>
</feature>
<feature type="transmembrane region" description="Helical" evidence="5">
    <location>
        <begin position="532"/>
        <end position="553"/>
    </location>
</feature>
<feature type="transmembrane region" description="Helical" evidence="5">
    <location>
        <begin position="813"/>
        <end position="832"/>
    </location>
</feature>
<feature type="transmembrane region" description="Helical" evidence="5">
    <location>
        <begin position="838"/>
        <end position="857"/>
    </location>
</feature>
<evidence type="ECO:0000256" key="4">
    <source>
        <dbReference type="SAM" id="MobiDB-lite"/>
    </source>
</evidence>
<feature type="compositionally biased region" description="Basic residues" evidence="4">
    <location>
        <begin position="1"/>
        <end position="11"/>
    </location>
</feature>
<keyword evidence="8" id="KW-0326">Glycosidase</keyword>
<evidence type="ECO:0000313" key="9">
    <source>
        <dbReference type="Proteomes" id="UP000597762"/>
    </source>
</evidence>
<dbReference type="AlphaFoldDB" id="A0A812CF93"/>
<dbReference type="EC" id="3.2.1.143" evidence="2"/>
<dbReference type="Proteomes" id="UP000597762">
    <property type="component" value="Unassembled WGS sequence"/>
</dbReference>
<dbReference type="PANTHER" id="PTHR12837:SF15">
    <property type="entry name" value="POLY(ADP-RIBOSE) GLYCOHYDROLASE"/>
    <property type="match status" value="1"/>
</dbReference>
<keyword evidence="5" id="KW-1133">Transmembrane helix</keyword>
<feature type="transmembrane region" description="Helical" evidence="5">
    <location>
        <begin position="937"/>
        <end position="961"/>
    </location>
</feature>
<feature type="transmembrane region" description="Helical" evidence="5">
    <location>
        <begin position="501"/>
        <end position="526"/>
    </location>
</feature>
<feature type="transmembrane region" description="Helical" evidence="5">
    <location>
        <begin position="640"/>
        <end position="660"/>
    </location>
</feature>
<dbReference type="GO" id="GO:0006282">
    <property type="term" value="P:regulation of DNA repair"/>
    <property type="evidence" value="ECO:0007669"/>
    <property type="project" value="InterPro"/>
</dbReference>
<feature type="transmembrane region" description="Helical" evidence="5">
    <location>
        <begin position="390"/>
        <end position="408"/>
    </location>
</feature>
<feature type="transmembrane region" description="Helical" evidence="5">
    <location>
        <begin position="752"/>
        <end position="770"/>
    </location>
</feature>
<keyword evidence="9" id="KW-1185">Reference proteome</keyword>
<dbReference type="InterPro" id="IPR048362">
    <property type="entry name" value="PARG_helical"/>
</dbReference>
<evidence type="ECO:0000256" key="5">
    <source>
        <dbReference type="SAM" id="Phobius"/>
    </source>
</evidence>
<evidence type="ECO:0000259" key="6">
    <source>
        <dbReference type="Pfam" id="PF05028"/>
    </source>
</evidence>
<dbReference type="PANTHER" id="PTHR12837">
    <property type="entry name" value="POLY ADP-RIBOSE GLYCOHYDROLASE"/>
    <property type="match status" value="1"/>
</dbReference>
<evidence type="ECO:0000256" key="2">
    <source>
        <dbReference type="ARBA" id="ARBA00012255"/>
    </source>
</evidence>
<dbReference type="GO" id="GO:1990966">
    <property type="term" value="P:ATP generation from poly-ADP-D-ribose"/>
    <property type="evidence" value="ECO:0007669"/>
    <property type="project" value="TreeGrafter"/>
</dbReference>
<dbReference type="InterPro" id="IPR046372">
    <property type="entry name" value="PARG_cat_C"/>
</dbReference>
<keyword evidence="3 8" id="KW-0378">Hydrolase</keyword>
<accession>A0A812CF93</accession>
<feature type="domain" description="PARG helical" evidence="7">
    <location>
        <begin position="224"/>
        <end position="343"/>
    </location>
</feature>
<feature type="transmembrane region" description="Helical" evidence="5">
    <location>
        <begin position="666"/>
        <end position="685"/>
    </location>
</feature>
<dbReference type="InterPro" id="IPR007724">
    <property type="entry name" value="Poly_GlycHdrlase"/>
</dbReference>
<gene>
    <name evidence="8" type="ORF">SPHA_33740</name>
</gene>
<evidence type="ECO:0000259" key="7">
    <source>
        <dbReference type="Pfam" id="PF20811"/>
    </source>
</evidence>
<keyword evidence="5" id="KW-0472">Membrane</keyword>
<dbReference type="OrthoDB" id="1937899at2759"/>
<sequence>MNHGISPKKLKQSTLDELFGIKSSGKKSQTQKAETEYPTHKSAAGSENLNRMKCGSQDEDKRGSQDTCSEFDEDFSPAPALVTMSSQGDSGIHTQASIMTTDEENNIELQPSCFPLEKMNRAPACWTKEEEFITPDKDHSVMFTLPYDYDSEGDVQPKPSPANYTDCWGDHHVKMPCSIHNDYAVEGKLKQRWELIQLALMLKIKSSHDLEAAILKYNLRYKGMEESKREEFFEKQLPSMIKLALRLPYICTLPIPLLKKNTNRSITFSQEQVACLLANAFFCTFPRRNTFKRNSEYFNYPSINFTSLYQNVTPHTLEKLKCILHYFRRVTTKMPNGTVTFQRQCLKDFPDWVTSQRTLSQLYCSSKGTIEDTGPGFLEKQFLSSPFRSFLYFLFLSFLLFSFLYFPFPSISILSFLLFFSLFSVPFDGLYFFLLPSIHFYFPSFSFFLFFFSFLYFLFPSMIYLSFFLLSLPLLSVPFSVLCSLLCYFFPLPSITFIHSFLFLFSIPSIPFSIFCSFLSLLHFLFLPFLLHFLFLPFLLHFLFFLSLLHFLFLSLLHFLFLNFLFSISVLFLPFSSPFSVPPFLLHFLFLPFSSPFSVPSFSLLHFLFLPFLFSIFCSFLSLLHFLFLPFSSPFSVPSFLFSIFCSFLFSSPFSVPSFFSSPFSVPSFSSSIFCSFLFLLHFLFLPFSSPFSVPSFLFSIFCSFLSLLHFLFLPFSSPFSVPSFLSSIFCSFLFSSFNFLFFFLPFSSLKINFLSLLHFLFLFFFPPFFCSFLFFFSIFCFLPFSFSIFCSFLLILHFLFLPFSPPFSVPSFLSSIFCSFLSLLHFLFLPFSSPFSVPSFLFSIFCSLLSLLHFLFLPFSSPFSVPSFLFSIFCSFFSLLHFLFLPFLLHFLFLPFSSSPFFFPSFSLLHFLFLPFLFSIFSFLSFLSSSIFVPSFLFSIFCSFLFSPPFSVPSFLFSIFCFERFSNYSGYSSSFLWKGDYQDKSVRNSWGRRVSQLTCIDALIVSSYTNQFKQWHVVRELNKAYCGFYDKSEKKEANLPAVCTGNWGCGAFGGNHQLKALIQLMAASEAHRDVCYFTFKDKKLEKDLCDIHKFLTSRSISICQLMNLIEQYRQDVLNQKPLCSDEISLFDYIYQQCSAD</sequence>
<protein>
    <recommendedName>
        <fullName evidence="2">poly(ADP-ribose) glycohydrolase</fullName>
        <ecNumber evidence="2">3.2.1.143</ecNumber>
    </recommendedName>
</protein>
<proteinExistence type="inferred from homology"/>
<evidence type="ECO:0000256" key="3">
    <source>
        <dbReference type="ARBA" id="ARBA00022801"/>
    </source>
</evidence>
<feature type="region of interest" description="Disordered" evidence="4">
    <location>
        <begin position="1"/>
        <end position="74"/>
    </location>
</feature>
<feature type="transmembrane region" description="Helical" evidence="5">
    <location>
        <begin position="869"/>
        <end position="890"/>
    </location>
</feature>
<feature type="transmembrane region" description="Helical" evidence="5">
    <location>
        <begin position="722"/>
        <end position="745"/>
    </location>
</feature>
<feature type="transmembrane region" description="Helical" evidence="5">
    <location>
        <begin position="776"/>
        <end position="801"/>
    </location>
</feature>
<feature type="transmembrane region" description="Helical" evidence="5">
    <location>
        <begin position="902"/>
        <end position="925"/>
    </location>
</feature>
<feature type="transmembrane region" description="Helical" evidence="5">
    <location>
        <begin position="414"/>
        <end position="433"/>
    </location>
</feature>
<feature type="domain" description="PARG catalytic Macro" evidence="6">
    <location>
        <begin position="958"/>
        <end position="1086"/>
    </location>
</feature>
<name>A0A812CF93_ACAPH</name>
<dbReference type="GO" id="GO:0009225">
    <property type="term" value="P:nucleotide-sugar metabolic process"/>
    <property type="evidence" value="ECO:0007669"/>
    <property type="project" value="TreeGrafter"/>
</dbReference>
<dbReference type="GO" id="GO:0004649">
    <property type="term" value="F:poly(ADP-ribose) glycohydrolase activity"/>
    <property type="evidence" value="ECO:0007669"/>
    <property type="project" value="UniProtKB-EC"/>
</dbReference>
<reference evidence="8" key="1">
    <citation type="submission" date="2021-01" db="EMBL/GenBank/DDBJ databases">
        <authorList>
            <person name="Li R."/>
            <person name="Bekaert M."/>
        </authorList>
    </citation>
    <scope>NUCLEOTIDE SEQUENCE</scope>
    <source>
        <strain evidence="8">Farmed</strain>
    </source>
</reference>
<dbReference type="EMBL" id="CAHIKZ030001415">
    <property type="protein sequence ID" value="CAE1263500.1"/>
    <property type="molecule type" value="Genomic_DNA"/>
</dbReference>
<feature type="transmembrane region" description="Helical" evidence="5">
    <location>
        <begin position="440"/>
        <end position="459"/>
    </location>
</feature>
<comment type="similarity">
    <text evidence="1">Belongs to the poly(ADP-ribose) glycohydrolase family.</text>
</comment>
<feature type="transmembrane region" description="Helical" evidence="5">
    <location>
        <begin position="601"/>
        <end position="628"/>
    </location>
</feature>